<gene>
    <name evidence="2" type="ORF">J1C48_04460</name>
</gene>
<feature type="transmembrane region" description="Helical" evidence="1">
    <location>
        <begin position="59"/>
        <end position="83"/>
    </location>
</feature>
<feature type="transmembrane region" description="Helical" evidence="1">
    <location>
        <begin position="95"/>
        <end position="119"/>
    </location>
</feature>
<dbReference type="EMBL" id="JAFMPP010000002">
    <property type="protein sequence ID" value="MBO0661819.1"/>
    <property type="molecule type" value="Genomic_DNA"/>
</dbReference>
<organism evidence="2 3">
    <name type="scientific">Jiella flava</name>
    <dbReference type="NCBI Taxonomy" id="2816857"/>
    <lineage>
        <taxon>Bacteria</taxon>
        <taxon>Pseudomonadati</taxon>
        <taxon>Pseudomonadota</taxon>
        <taxon>Alphaproteobacteria</taxon>
        <taxon>Hyphomicrobiales</taxon>
        <taxon>Aurantimonadaceae</taxon>
        <taxon>Jiella</taxon>
    </lineage>
</organism>
<evidence type="ECO:0000256" key="1">
    <source>
        <dbReference type="SAM" id="Phobius"/>
    </source>
</evidence>
<reference evidence="2" key="1">
    <citation type="submission" date="2021-03" db="EMBL/GenBank/DDBJ databases">
        <title>Whole genome sequence of Jiella sp. CQZ9-1.</title>
        <authorList>
            <person name="Tuo L."/>
        </authorList>
    </citation>
    <scope>NUCLEOTIDE SEQUENCE</scope>
    <source>
        <strain evidence="2">CQZ9-1</strain>
    </source>
</reference>
<dbReference type="RefSeq" id="WP_207256504.1">
    <property type="nucleotide sequence ID" value="NZ_JAFMPP010000002.1"/>
</dbReference>
<comment type="caution">
    <text evidence="2">The sequence shown here is derived from an EMBL/GenBank/DDBJ whole genome shotgun (WGS) entry which is preliminary data.</text>
</comment>
<evidence type="ECO:0000313" key="2">
    <source>
        <dbReference type="EMBL" id="MBO0661819.1"/>
    </source>
</evidence>
<keyword evidence="1" id="KW-1133">Transmembrane helix</keyword>
<accession>A0A939JUV7</accession>
<name>A0A939JUV7_9HYPH</name>
<sequence length="147" mass="16069">MSDVPPQLPVDAPPSDIAKELERRIAVLETARDAHKLSQEAQERDLIIKEIRQRVIVRWSALTFAVFVVVFLGILLVSASSWFTYWKFLTAPSSLVMVLFVAPIASITAITITILIGAYRRKGEDMDGSPVANLAAEAFKATGGPST</sequence>
<keyword evidence="1" id="KW-0472">Membrane</keyword>
<evidence type="ECO:0000313" key="3">
    <source>
        <dbReference type="Proteomes" id="UP000664122"/>
    </source>
</evidence>
<protein>
    <submittedName>
        <fullName evidence="2">Uncharacterized protein</fullName>
    </submittedName>
</protein>
<proteinExistence type="predicted"/>
<keyword evidence="3" id="KW-1185">Reference proteome</keyword>
<dbReference type="Proteomes" id="UP000664122">
    <property type="component" value="Unassembled WGS sequence"/>
</dbReference>
<keyword evidence="1" id="KW-0812">Transmembrane</keyword>
<dbReference type="AlphaFoldDB" id="A0A939JUV7"/>